<reference evidence="2" key="1">
    <citation type="submission" date="2014-05" db="EMBL/GenBank/DDBJ databases">
        <authorList>
            <person name="Chronopoulou M."/>
        </authorList>
    </citation>
    <scope>NUCLEOTIDE SEQUENCE</scope>
    <source>
        <tissue evidence="2">Whole organism</tissue>
    </source>
</reference>
<feature type="chain" id="PRO_5005488284" evidence="1">
    <location>
        <begin position="18"/>
        <end position="111"/>
    </location>
</feature>
<evidence type="ECO:0000313" key="2">
    <source>
        <dbReference type="EMBL" id="CDW31970.1"/>
    </source>
</evidence>
<organism evidence="2">
    <name type="scientific">Lepeophtheirus salmonis</name>
    <name type="common">Salmon louse</name>
    <name type="synonym">Caligus salmonis</name>
    <dbReference type="NCBI Taxonomy" id="72036"/>
    <lineage>
        <taxon>Eukaryota</taxon>
        <taxon>Metazoa</taxon>
        <taxon>Ecdysozoa</taxon>
        <taxon>Arthropoda</taxon>
        <taxon>Crustacea</taxon>
        <taxon>Multicrustacea</taxon>
        <taxon>Hexanauplia</taxon>
        <taxon>Copepoda</taxon>
        <taxon>Siphonostomatoida</taxon>
        <taxon>Caligidae</taxon>
        <taxon>Lepeophtheirus</taxon>
    </lineage>
</organism>
<proteinExistence type="predicted"/>
<name>A0A0K2U1M1_LEPSM</name>
<dbReference type="AlphaFoldDB" id="A0A0K2U1M1"/>
<accession>A0A0K2U1M1</accession>
<feature type="signal peptide" evidence="1">
    <location>
        <begin position="1"/>
        <end position="17"/>
    </location>
</feature>
<dbReference type="OMA" id="REVYPEW"/>
<dbReference type="EMBL" id="HACA01014609">
    <property type="protein sequence ID" value="CDW31970.1"/>
    <property type="molecule type" value="Transcribed_RNA"/>
</dbReference>
<protein>
    <submittedName>
        <fullName evidence="2">Uncharacterized protein</fullName>
    </submittedName>
</protein>
<keyword evidence="1" id="KW-0732">Signal</keyword>
<evidence type="ECO:0000256" key="1">
    <source>
        <dbReference type="SAM" id="SignalP"/>
    </source>
</evidence>
<sequence>MKCFTVIVLVSFALSDAVHPPPTFFNSTGLNDDCSKVPGSPTEGDLYHVICQGATPGEIKCVCASNGSSEDKKGYTNLCGHCHDPCRLHFYSAPIPVLKKEKMGGNNKTEV</sequence>